<dbReference type="EMBL" id="BGPR01036710">
    <property type="protein sequence ID" value="GBO12029.1"/>
    <property type="molecule type" value="Genomic_DNA"/>
</dbReference>
<keyword evidence="3" id="KW-1185">Reference proteome</keyword>
<evidence type="ECO:0000313" key="2">
    <source>
        <dbReference type="EMBL" id="GBO12029.1"/>
    </source>
</evidence>
<organism evidence="2 3">
    <name type="scientific">Araneus ventricosus</name>
    <name type="common">Orbweaver spider</name>
    <name type="synonym">Epeira ventricosa</name>
    <dbReference type="NCBI Taxonomy" id="182803"/>
    <lineage>
        <taxon>Eukaryota</taxon>
        <taxon>Metazoa</taxon>
        <taxon>Ecdysozoa</taxon>
        <taxon>Arthropoda</taxon>
        <taxon>Chelicerata</taxon>
        <taxon>Arachnida</taxon>
        <taxon>Araneae</taxon>
        <taxon>Araneomorphae</taxon>
        <taxon>Entelegynae</taxon>
        <taxon>Araneoidea</taxon>
        <taxon>Araneidae</taxon>
        <taxon>Araneus</taxon>
    </lineage>
</organism>
<proteinExistence type="predicted"/>
<gene>
    <name evidence="2" type="ORF">AVEN_159042_1</name>
</gene>
<dbReference type="Proteomes" id="UP000499080">
    <property type="component" value="Unassembled WGS sequence"/>
</dbReference>
<dbReference type="AlphaFoldDB" id="A0A4Y2UG24"/>
<evidence type="ECO:0000313" key="3">
    <source>
        <dbReference type="Proteomes" id="UP000499080"/>
    </source>
</evidence>
<protein>
    <submittedName>
        <fullName evidence="2">Uncharacterized protein</fullName>
    </submittedName>
</protein>
<name>A0A4Y2UG24_ARAVE</name>
<accession>A0A4Y2UG24</accession>
<reference evidence="2 3" key="1">
    <citation type="journal article" date="2019" name="Sci. Rep.">
        <title>Orb-weaving spider Araneus ventricosus genome elucidates the spidroin gene catalogue.</title>
        <authorList>
            <person name="Kono N."/>
            <person name="Nakamura H."/>
            <person name="Ohtoshi R."/>
            <person name="Moran D.A.P."/>
            <person name="Shinohara A."/>
            <person name="Yoshida Y."/>
            <person name="Fujiwara M."/>
            <person name="Mori M."/>
            <person name="Tomita M."/>
            <person name="Arakawa K."/>
        </authorList>
    </citation>
    <scope>NUCLEOTIDE SEQUENCE [LARGE SCALE GENOMIC DNA]</scope>
</reference>
<sequence length="82" mass="9140">MQIVGKKFPGHFGGDVSASSGGDISDTSGGVFKRPLLESYHRPLVENACSDQREMVVENHHHFPLITSSFLVDRLHQFLFID</sequence>
<evidence type="ECO:0000256" key="1">
    <source>
        <dbReference type="SAM" id="MobiDB-lite"/>
    </source>
</evidence>
<feature type="region of interest" description="Disordered" evidence="1">
    <location>
        <begin position="1"/>
        <end position="25"/>
    </location>
</feature>
<comment type="caution">
    <text evidence="2">The sequence shown here is derived from an EMBL/GenBank/DDBJ whole genome shotgun (WGS) entry which is preliminary data.</text>
</comment>